<evidence type="ECO:0000313" key="1">
    <source>
        <dbReference type="EMBL" id="KAK8753847.1"/>
    </source>
</evidence>
<dbReference type="EMBL" id="JARKIK010000002">
    <property type="protein sequence ID" value="KAK8753847.1"/>
    <property type="molecule type" value="Genomic_DNA"/>
</dbReference>
<comment type="caution">
    <text evidence="1">The sequence shown here is derived from an EMBL/GenBank/DDBJ whole genome shotgun (WGS) entry which is preliminary data.</text>
</comment>
<protein>
    <submittedName>
        <fullName evidence="1">Uncharacterized protein</fullName>
    </submittedName>
</protein>
<reference evidence="1 2" key="1">
    <citation type="journal article" date="2024" name="BMC Genomics">
        <title>Genome assembly of redclaw crayfish (Cherax quadricarinatus) provides insights into its immune adaptation and hypoxia tolerance.</title>
        <authorList>
            <person name="Liu Z."/>
            <person name="Zheng J."/>
            <person name="Li H."/>
            <person name="Fang K."/>
            <person name="Wang S."/>
            <person name="He J."/>
            <person name="Zhou D."/>
            <person name="Weng S."/>
            <person name="Chi M."/>
            <person name="Gu Z."/>
            <person name="He J."/>
            <person name="Li F."/>
            <person name="Wang M."/>
        </authorList>
    </citation>
    <scope>NUCLEOTIDE SEQUENCE [LARGE SCALE GENOMIC DNA]</scope>
    <source>
        <strain evidence="1">ZL_2023a</strain>
    </source>
</reference>
<dbReference type="AlphaFoldDB" id="A0AAW0YD42"/>
<dbReference type="Proteomes" id="UP001445076">
    <property type="component" value="Unassembled WGS sequence"/>
</dbReference>
<name>A0AAW0YD42_CHEQU</name>
<gene>
    <name evidence="1" type="ORF">OTU49_017231</name>
</gene>
<proteinExistence type="predicted"/>
<sequence>EKHAALHNGHKEGTEEEAAAVAVSSAHCLSPHFLIGYCSLLTLLRHAHCLSRHLLIGCYSLLILLRHAYCLSPQLLIGYCYLLTLLRQTHFEYVNSGSCWWL</sequence>
<evidence type="ECO:0000313" key="2">
    <source>
        <dbReference type="Proteomes" id="UP001445076"/>
    </source>
</evidence>
<organism evidence="1 2">
    <name type="scientific">Cherax quadricarinatus</name>
    <name type="common">Australian red claw crayfish</name>
    <dbReference type="NCBI Taxonomy" id="27406"/>
    <lineage>
        <taxon>Eukaryota</taxon>
        <taxon>Metazoa</taxon>
        <taxon>Ecdysozoa</taxon>
        <taxon>Arthropoda</taxon>
        <taxon>Crustacea</taxon>
        <taxon>Multicrustacea</taxon>
        <taxon>Malacostraca</taxon>
        <taxon>Eumalacostraca</taxon>
        <taxon>Eucarida</taxon>
        <taxon>Decapoda</taxon>
        <taxon>Pleocyemata</taxon>
        <taxon>Astacidea</taxon>
        <taxon>Parastacoidea</taxon>
        <taxon>Parastacidae</taxon>
        <taxon>Cherax</taxon>
    </lineage>
</organism>
<keyword evidence="2" id="KW-1185">Reference proteome</keyword>
<accession>A0AAW0YD42</accession>
<feature type="non-terminal residue" evidence="1">
    <location>
        <position position="1"/>
    </location>
</feature>